<comment type="caution">
    <text evidence="1">The sequence shown here is derived from an EMBL/GenBank/DDBJ whole genome shotgun (WGS) entry which is preliminary data.</text>
</comment>
<proteinExistence type="predicted"/>
<keyword evidence="2" id="KW-1185">Reference proteome</keyword>
<sequence length="117" mass="13043">MSNLPQPPEPPDQTSCVVATSDLNTCFFHATASTRRKQNQIEHLQHAHGNACNSSEAMKSIAKDHFPNLLQQQHGERMAVLNEVNSRFSTDDNDVLTVPFSMAEFRNAILSMEADKC</sequence>
<feature type="non-terminal residue" evidence="1">
    <location>
        <position position="117"/>
    </location>
</feature>
<accession>A0A392MUB1</accession>
<protein>
    <submittedName>
        <fullName evidence="1">Endonuclease/exonuclease/phosphatase family protein</fullName>
    </submittedName>
</protein>
<keyword evidence="1" id="KW-0255">Endonuclease</keyword>
<reference evidence="1 2" key="1">
    <citation type="journal article" date="2018" name="Front. Plant Sci.">
        <title>Red Clover (Trifolium pratense) and Zigzag Clover (T. medium) - A Picture of Genomic Similarities and Differences.</title>
        <authorList>
            <person name="Dluhosova J."/>
            <person name="Istvanek J."/>
            <person name="Nedelnik J."/>
            <person name="Repkova J."/>
        </authorList>
    </citation>
    <scope>NUCLEOTIDE SEQUENCE [LARGE SCALE GENOMIC DNA]</scope>
    <source>
        <strain evidence="2">cv. 10/8</strain>
        <tissue evidence="1">Leaf</tissue>
    </source>
</reference>
<dbReference type="GO" id="GO:0004519">
    <property type="term" value="F:endonuclease activity"/>
    <property type="evidence" value="ECO:0007669"/>
    <property type="project" value="UniProtKB-KW"/>
</dbReference>
<keyword evidence="1" id="KW-0540">Nuclease</keyword>
<keyword evidence="1" id="KW-0378">Hydrolase</keyword>
<evidence type="ECO:0000313" key="1">
    <source>
        <dbReference type="EMBL" id="MCH90893.1"/>
    </source>
</evidence>
<evidence type="ECO:0000313" key="2">
    <source>
        <dbReference type="Proteomes" id="UP000265520"/>
    </source>
</evidence>
<name>A0A392MUB1_9FABA</name>
<dbReference type="Proteomes" id="UP000265520">
    <property type="component" value="Unassembled WGS sequence"/>
</dbReference>
<dbReference type="EMBL" id="LXQA010019277">
    <property type="protein sequence ID" value="MCH90893.1"/>
    <property type="molecule type" value="Genomic_DNA"/>
</dbReference>
<dbReference type="AlphaFoldDB" id="A0A392MUB1"/>
<organism evidence="1 2">
    <name type="scientific">Trifolium medium</name>
    <dbReference type="NCBI Taxonomy" id="97028"/>
    <lineage>
        <taxon>Eukaryota</taxon>
        <taxon>Viridiplantae</taxon>
        <taxon>Streptophyta</taxon>
        <taxon>Embryophyta</taxon>
        <taxon>Tracheophyta</taxon>
        <taxon>Spermatophyta</taxon>
        <taxon>Magnoliopsida</taxon>
        <taxon>eudicotyledons</taxon>
        <taxon>Gunneridae</taxon>
        <taxon>Pentapetalae</taxon>
        <taxon>rosids</taxon>
        <taxon>fabids</taxon>
        <taxon>Fabales</taxon>
        <taxon>Fabaceae</taxon>
        <taxon>Papilionoideae</taxon>
        <taxon>50 kb inversion clade</taxon>
        <taxon>NPAAA clade</taxon>
        <taxon>Hologalegina</taxon>
        <taxon>IRL clade</taxon>
        <taxon>Trifolieae</taxon>
        <taxon>Trifolium</taxon>
    </lineage>
</organism>
<dbReference type="GO" id="GO:0004527">
    <property type="term" value="F:exonuclease activity"/>
    <property type="evidence" value="ECO:0007669"/>
    <property type="project" value="UniProtKB-KW"/>
</dbReference>
<keyword evidence="1" id="KW-0269">Exonuclease</keyword>
<gene>
    <name evidence="1" type="ORF">A2U01_0011816</name>
</gene>